<comment type="caution">
    <text evidence="8">The sequence shown here is derived from an EMBL/GenBank/DDBJ whole genome shotgun (WGS) entry which is preliminary data.</text>
</comment>
<dbReference type="InterPro" id="IPR009051">
    <property type="entry name" value="Helical_ferredxn"/>
</dbReference>
<dbReference type="InterPro" id="IPR004017">
    <property type="entry name" value="Cys_rich_dom"/>
</dbReference>
<organism evidence="8 9">
    <name type="scientific">Rhodanobacter umsongensis</name>
    <dbReference type="NCBI Taxonomy" id="633153"/>
    <lineage>
        <taxon>Bacteria</taxon>
        <taxon>Pseudomonadati</taxon>
        <taxon>Pseudomonadota</taxon>
        <taxon>Gammaproteobacteria</taxon>
        <taxon>Lysobacterales</taxon>
        <taxon>Rhodanobacteraceae</taxon>
        <taxon>Rhodanobacter</taxon>
    </lineage>
</organism>
<dbReference type="PROSITE" id="PS00198">
    <property type="entry name" value="4FE4S_FER_1"/>
    <property type="match status" value="2"/>
</dbReference>
<keyword evidence="6" id="KW-0813">Transport</keyword>
<keyword evidence="6" id="KW-0249">Electron transport</keyword>
<reference evidence="9" key="1">
    <citation type="journal article" date="2019" name="Int. J. Syst. Evol. Microbiol.">
        <title>The Global Catalogue of Microorganisms (GCM) 10K type strain sequencing project: providing services to taxonomists for standard genome sequencing and annotation.</title>
        <authorList>
            <consortium name="The Broad Institute Genomics Platform"/>
            <consortium name="The Broad Institute Genome Sequencing Center for Infectious Disease"/>
            <person name="Wu L."/>
            <person name="Ma J."/>
        </authorList>
    </citation>
    <scope>NUCLEOTIDE SEQUENCE [LARGE SCALE GENOMIC DNA]</scope>
    <source>
        <strain evidence="9">JCM 17130</strain>
    </source>
</reference>
<comment type="function">
    <text evidence="6">Component of a complex that catalyzes the oxidation of glycolate to glyoxylate.</text>
</comment>
<keyword evidence="5 6" id="KW-0411">Iron-sulfur</keyword>
<comment type="catalytic activity">
    <reaction evidence="6">
        <text>(R)-lactate + A = pyruvate + AH2</text>
        <dbReference type="Rhea" id="RHEA:15089"/>
        <dbReference type="ChEBI" id="CHEBI:13193"/>
        <dbReference type="ChEBI" id="CHEBI:15361"/>
        <dbReference type="ChEBI" id="CHEBI:16004"/>
        <dbReference type="ChEBI" id="CHEBI:17499"/>
    </reaction>
</comment>
<comment type="catalytic activity">
    <reaction evidence="6">
        <text>glycolate + A = glyoxylate + AH2</text>
        <dbReference type="Rhea" id="RHEA:21264"/>
        <dbReference type="ChEBI" id="CHEBI:13193"/>
        <dbReference type="ChEBI" id="CHEBI:17499"/>
        <dbReference type="ChEBI" id="CHEBI:29805"/>
        <dbReference type="ChEBI" id="CHEBI:36655"/>
        <dbReference type="EC" id="1.1.99.14"/>
    </reaction>
</comment>
<dbReference type="EMBL" id="JBHSMK010000008">
    <property type="protein sequence ID" value="MFC5437408.1"/>
    <property type="molecule type" value="Genomic_DNA"/>
</dbReference>
<dbReference type="PANTHER" id="PTHR32479:SF17">
    <property type="entry name" value="GLYCOLATE OXIDASE IRON-SULFUR SUBUNIT"/>
    <property type="match status" value="1"/>
</dbReference>
<dbReference type="Pfam" id="PF13183">
    <property type="entry name" value="Fer4_8"/>
    <property type="match status" value="1"/>
</dbReference>
<evidence type="ECO:0000256" key="5">
    <source>
        <dbReference type="ARBA" id="ARBA00023014"/>
    </source>
</evidence>
<dbReference type="EC" id="1.1.99.14" evidence="6"/>
<dbReference type="InterPro" id="IPR017896">
    <property type="entry name" value="4Fe4S_Fe-S-bd"/>
</dbReference>
<keyword evidence="3" id="KW-0677">Repeat</keyword>
<dbReference type="RefSeq" id="WP_377305827.1">
    <property type="nucleotide sequence ID" value="NZ_JBHSMK010000008.1"/>
</dbReference>
<accession>A0ABW0JMX7</accession>
<dbReference type="PIRSF" id="PIRSF000139">
    <property type="entry name" value="Glc_ox_4Fe-4S"/>
    <property type="match status" value="1"/>
</dbReference>
<dbReference type="PANTHER" id="PTHR32479">
    <property type="entry name" value="GLYCOLATE OXIDASE IRON-SULFUR SUBUNIT"/>
    <property type="match status" value="1"/>
</dbReference>
<dbReference type="InterPro" id="IPR012257">
    <property type="entry name" value="Glc_ox_4Fe-4S"/>
</dbReference>
<name>A0ABW0JMX7_9GAMM</name>
<feature type="domain" description="4Fe-4S ferredoxin-type" evidence="7">
    <location>
        <begin position="6"/>
        <end position="35"/>
    </location>
</feature>
<keyword evidence="9" id="KW-1185">Reference proteome</keyword>
<feature type="domain" description="4Fe-4S ferredoxin-type" evidence="7">
    <location>
        <begin position="57"/>
        <end position="85"/>
    </location>
</feature>
<dbReference type="Proteomes" id="UP001596013">
    <property type="component" value="Unassembled WGS sequence"/>
</dbReference>
<gene>
    <name evidence="8" type="ORF">ACFPME_12635</name>
</gene>
<evidence type="ECO:0000256" key="2">
    <source>
        <dbReference type="ARBA" id="ARBA00022723"/>
    </source>
</evidence>
<comment type="cofactor">
    <cofactor evidence="6">
        <name>[4Fe-4S] cluster</name>
        <dbReference type="ChEBI" id="CHEBI:49883"/>
    </cofactor>
    <text evidence="6">Binds 2 [4Fe-4S] clusters.</text>
</comment>
<evidence type="ECO:0000313" key="8">
    <source>
        <dbReference type="EMBL" id="MFC5437408.1"/>
    </source>
</evidence>
<dbReference type="InterPro" id="IPR017900">
    <property type="entry name" value="4Fe4S_Fe_S_CS"/>
</dbReference>
<dbReference type="SUPFAM" id="SSF54862">
    <property type="entry name" value="4Fe-4S ferredoxins"/>
    <property type="match status" value="1"/>
</dbReference>
<sequence>MRTPAGRIAELADHCVQCGLCLPVCPTYALDRNEAESPRGRIAIASALARGLAEPTAALREHLDHCLGCLNCETVCPAHVKYGELLIETRAVLGTSPQRPRLLLMLIRRPALLRALRRIGRWTALSHWKNALARRLPDHSPWRAALLNLPAGTPSSRARAGQQPADGGRRLALFPGCVASIDDAQAQQAAITLLQAVGFHVSVLPTFCCGAMDLHGGATDAAEQAAARVRRSWVASGATHLLTVTPGCLGALRRALPGASVVDPVELLAEHAAKLRFRPLAERVALHLPCTQMNVARTDAALLRLLRRVPRLDVLALPRPPYCCGAAGSHLLEFPRRAAQLRDETLGRVAELEPQRLLSSNIGCRLHLDAGIEQQGLRWPSQHPLTLLAQQLEQHP</sequence>
<evidence type="ECO:0000256" key="6">
    <source>
        <dbReference type="PIRNR" id="PIRNR000139"/>
    </source>
</evidence>
<keyword evidence="1 6" id="KW-0004">4Fe-4S</keyword>
<evidence type="ECO:0000313" key="9">
    <source>
        <dbReference type="Proteomes" id="UP001596013"/>
    </source>
</evidence>
<dbReference type="PROSITE" id="PS51379">
    <property type="entry name" value="4FE4S_FER_2"/>
    <property type="match status" value="2"/>
</dbReference>
<dbReference type="Pfam" id="PF02754">
    <property type="entry name" value="CCG"/>
    <property type="match status" value="2"/>
</dbReference>
<dbReference type="Gene3D" id="1.10.1060.10">
    <property type="entry name" value="Alpha-helical ferredoxin"/>
    <property type="match status" value="1"/>
</dbReference>
<evidence type="ECO:0000256" key="4">
    <source>
        <dbReference type="ARBA" id="ARBA00023004"/>
    </source>
</evidence>
<keyword evidence="2 6" id="KW-0479">Metal-binding</keyword>
<evidence type="ECO:0000256" key="3">
    <source>
        <dbReference type="ARBA" id="ARBA00022737"/>
    </source>
</evidence>
<proteinExistence type="predicted"/>
<protein>
    <recommendedName>
        <fullName evidence="6">Glycolate oxidase iron-sulfur subunit</fullName>
        <ecNumber evidence="6">1.1.99.14</ecNumber>
    </recommendedName>
</protein>
<evidence type="ECO:0000256" key="1">
    <source>
        <dbReference type="ARBA" id="ARBA00022485"/>
    </source>
</evidence>
<keyword evidence="4 6" id="KW-0408">Iron</keyword>
<evidence type="ECO:0000259" key="7">
    <source>
        <dbReference type="PROSITE" id="PS51379"/>
    </source>
</evidence>